<dbReference type="InterPro" id="IPR035945">
    <property type="entry name" value="YhaI-like_sf"/>
</dbReference>
<proteinExistence type="predicted"/>
<name>D5DIH1_PRIM3</name>
<dbReference type="InterPro" id="IPR015058">
    <property type="entry name" value="DUF1878"/>
</dbReference>
<dbReference type="HOGENOM" id="CLU_155716_0_0_9"/>
<reference evidence="1 2" key="1">
    <citation type="journal article" date="2011" name="J. Bacteriol.">
        <title>Genome sequences of the biotechnologically important Bacillus megaterium strains QM B1551 and DSM319.</title>
        <authorList>
            <person name="Eppinger M."/>
            <person name="Bunk B."/>
            <person name="Johns M.A."/>
            <person name="Edirisinghe J.N."/>
            <person name="Kutumbaka K.K."/>
            <person name="Koenig S.S."/>
            <person name="Huot Creasy H."/>
            <person name="Rosovitz M.J."/>
            <person name="Riley D.R."/>
            <person name="Daugherty S."/>
            <person name="Martin M."/>
            <person name="Elbourne L.D."/>
            <person name="Paulsen I."/>
            <person name="Biedendieck R."/>
            <person name="Braun C."/>
            <person name="Grayburn S."/>
            <person name="Dhingra S."/>
            <person name="Lukyanchuk V."/>
            <person name="Ball B."/>
            <person name="Ul-Qamar R."/>
            <person name="Seibel J."/>
            <person name="Bremer E."/>
            <person name="Jahn D."/>
            <person name="Ravel J."/>
            <person name="Vary P.S."/>
        </authorList>
    </citation>
    <scope>NUCLEOTIDE SEQUENCE [LARGE SCALE GENOMIC DNA]</scope>
    <source>
        <strain evidence="2">DSM 319 / IMG 1521</strain>
    </source>
</reference>
<dbReference type="Proteomes" id="UP000002365">
    <property type="component" value="Chromosome"/>
</dbReference>
<evidence type="ECO:0000313" key="2">
    <source>
        <dbReference type="Proteomes" id="UP000002365"/>
    </source>
</evidence>
<dbReference type="Gene3D" id="1.10.3750.10">
    <property type="entry name" value="YhaI-like"/>
    <property type="match status" value="1"/>
</dbReference>
<organism evidence="1 2">
    <name type="scientific">Priestia megaterium (strain DSM 319 / IMG 1521)</name>
    <name type="common">Bacillus megaterium</name>
    <dbReference type="NCBI Taxonomy" id="592022"/>
    <lineage>
        <taxon>Bacteria</taxon>
        <taxon>Bacillati</taxon>
        <taxon>Bacillota</taxon>
        <taxon>Bacilli</taxon>
        <taxon>Bacillales</taxon>
        <taxon>Bacillaceae</taxon>
        <taxon>Priestia</taxon>
    </lineage>
</organism>
<dbReference type="EMBL" id="CP001982">
    <property type="protein sequence ID" value="ADF40272.1"/>
    <property type="molecule type" value="Genomic_DNA"/>
</dbReference>
<evidence type="ECO:0008006" key="3">
    <source>
        <dbReference type="Google" id="ProtNLM"/>
    </source>
</evidence>
<evidence type="ECO:0000313" key="1">
    <source>
        <dbReference type="EMBL" id="ADF40272.1"/>
    </source>
</evidence>
<protein>
    <recommendedName>
        <fullName evidence="3">DUF1878 family protein</fullName>
    </recommendedName>
</protein>
<dbReference type="KEGG" id="bmd:BMD_3432"/>
<gene>
    <name evidence="1" type="ordered locus">BMD_3432</name>
</gene>
<accession>D5DIH1</accession>
<dbReference type="AlphaFoldDB" id="D5DIH1"/>
<dbReference type="SUPFAM" id="SSF109915">
    <property type="entry name" value="Hypothetical protein YhaI"/>
    <property type="match status" value="1"/>
</dbReference>
<dbReference type="Pfam" id="PF08963">
    <property type="entry name" value="DUF1878"/>
    <property type="match status" value="1"/>
</dbReference>
<sequence>MVKFTEYIKKDVKKLDVVKEVKLLKYQMSLMKHMINAEEHPFFMFTIDHEFEENQVNAFLKILGVFSYRIKGEEIFEWYQNDQLFSQFSLSLDKLYASEPPTLEELKMYVTKIFYQEFELEYLLCSLKKQFIQTEVCDFFLEAFKNRFEINDLRGF</sequence>